<dbReference type="GO" id="GO:0006979">
    <property type="term" value="P:response to oxidative stress"/>
    <property type="evidence" value="ECO:0007669"/>
    <property type="project" value="InterPro"/>
</dbReference>
<organism evidence="2 3">
    <name type="scientific">Caerostris darwini</name>
    <dbReference type="NCBI Taxonomy" id="1538125"/>
    <lineage>
        <taxon>Eukaryota</taxon>
        <taxon>Metazoa</taxon>
        <taxon>Ecdysozoa</taxon>
        <taxon>Arthropoda</taxon>
        <taxon>Chelicerata</taxon>
        <taxon>Arachnida</taxon>
        <taxon>Araneae</taxon>
        <taxon>Araneomorphae</taxon>
        <taxon>Entelegynae</taxon>
        <taxon>Araneoidea</taxon>
        <taxon>Araneidae</taxon>
        <taxon>Caerostris</taxon>
    </lineage>
</organism>
<dbReference type="PANTHER" id="PTHR11475">
    <property type="entry name" value="OXIDASE/PEROXIDASE"/>
    <property type="match status" value="1"/>
</dbReference>
<dbReference type="Proteomes" id="UP001054837">
    <property type="component" value="Unassembled WGS sequence"/>
</dbReference>
<keyword evidence="1 2" id="KW-0575">Peroxidase</keyword>
<gene>
    <name evidence="2" type="ORF">CDAR_119911</name>
</gene>
<dbReference type="Gene3D" id="1.10.640.10">
    <property type="entry name" value="Haem peroxidase domain superfamily, animal type"/>
    <property type="match status" value="1"/>
</dbReference>
<dbReference type="EMBL" id="BPLQ01012168">
    <property type="protein sequence ID" value="GIY63241.1"/>
    <property type="molecule type" value="Genomic_DNA"/>
</dbReference>
<dbReference type="PANTHER" id="PTHR11475:SF134">
    <property type="entry name" value="LD42267P"/>
    <property type="match status" value="1"/>
</dbReference>
<dbReference type="InterPro" id="IPR019791">
    <property type="entry name" value="Haem_peroxidase_animal"/>
</dbReference>
<evidence type="ECO:0000313" key="3">
    <source>
        <dbReference type="Proteomes" id="UP001054837"/>
    </source>
</evidence>
<proteinExistence type="predicted"/>
<name>A0AAV4UZW1_9ARAC</name>
<keyword evidence="3" id="KW-1185">Reference proteome</keyword>
<keyword evidence="1 2" id="KW-0560">Oxidoreductase</keyword>
<sequence>MVLIIGLTSVTSLKVEELQKSYRIAFNERQKRSPKEDCSNSYNDVLNESNSYFPRIADDPNQCKDNEPIQCDPDCPYRPIDGTCNNLQYPTWGSAGECFLRFLSPSYTGYGDYRRSVKGGPLPEVRQVCLNIFRKPTSNQEEERASLLMTIYGQTVAHDMSQAIQDESE</sequence>
<dbReference type="InterPro" id="IPR037120">
    <property type="entry name" value="Haem_peroxidase_sf_animal"/>
</dbReference>
<dbReference type="PROSITE" id="PS50292">
    <property type="entry name" value="PEROXIDASE_3"/>
    <property type="match status" value="1"/>
</dbReference>
<dbReference type="SUPFAM" id="SSF48113">
    <property type="entry name" value="Heme-dependent peroxidases"/>
    <property type="match status" value="1"/>
</dbReference>
<dbReference type="AlphaFoldDB" id="A0AAV4UZW1"/>
<dbReference type="InterPro" id="IPR010255">
    <property type="entry name" value="Haem_peroxidase_sf"/>
</dbReference>
<protein>
    <submittedName>
        <fullName evidence="2">Major ampullate gland peroxidase</fullName>
    </submittedName>
</protein>
<dbReference type="Pfam" id="PF03098">
    <property type="entry name" value="An_peroxidase"/>
    <property type="match status" value="1"/>
</dbReference>
<comment type="caution">
    <text evidence="2">The sequence shown here is derived from an EMBL/GenBank/DDBJ whole genome shotgun (WGS) entry which is preliminary data.</text>
</comment>
<dbReference type="GO" id="GO:0020037">
    <property type="term" value="F:heme binding"/>
    <property type="evidence" value="ECO:0007669"/>
    <property type="project" value="InterPro"/>
</dbReference>
<reference evidence="2 3" key="1">
    <citation type="submission" date="2021-06" db="EMBL/GenBank/DDBJ databases">
        <title>Caerostris darwini draft genome.</title>
        <authorList>
            <person name="Kono N."/>
            <person name="Arakawa K."/>
        </authorList>
    </citation>
    <scope>NUCLEOTIDE SEQUENCE [LARGE SCALE GENOMIC DNA]</scope>
</reference>
<accession>A0AAV4UZW1</accession>
<evidence type="ECO:0000256" key="1">
    <source>
        <dbReference type="ARBA" id="ARBA00022559"/>
    </source>
</evidence>
<dbReference type="GO" id="GO:0004601">
    <property type="term" value="F:peroxidase activity"/>
    <property type="evidence" value="ECO:0007669"/>
    <property type="project" value="UniProtKB-KW"/>
</dbReference>
<evidence type="ECO:0000313" key="2">
    <source>
        <dbReference type="EMBL" id="GIY63241.1"/>
    </source>
</evidence>